<dbReference type="GO" id="GO:0022857">
    <property type="term" value="F:transmembrane transporter activity"/>
    <property type="evidence" value="ECO:0007669"/>
    <property type="project" value="InterPro"/>
</dbReference>
<keyword evidence="3" id="KW-1003">Cell membrane</keyword>
<sequence>MKLLADLPKNPRYSIFLEPLWAIPGTIVLFYAPLYMKDAGLSDIEIGLINSINLYFAFVFQLFAGSITNKLGRKRTSLIFDIVAWSIPMFIWAFSQSFWLFMIAYLLNATSKFVTVSFNLLIIEDVEERKRPKVFGIMNMIITAAGVLTPLAGFVIADFGIGKTLAVIYFAGGVMMTIMFIVRNRLTEETEAGKELIEVHSQTKVLKSLGASLRLFGKAFYTRRLFPIILITVLSNFILQLNFFQVVFFKEELHFGDWTISYIPVVTAVTVMVLYLVVIPRLKQRSDEKYVSLSIALCTAGSLLLLFIPSGNVPLLMLTIIILAAGTFILQTYRDALLMNRLGTHEKADMFSAVQTVMTLIAIPSGYLTGLIYNYNPKLLFAVIVALYMVLMAVVFFLPLPSRQQQVMKANHHV</sequence>
<feature type="transmembrane region" description="Helical" evidence="7">
    <location>
        <begin position="12"/>
        <end position="34"/>
    </location>
</feature>
<evidence type="ECO:0000313" key="10">
    <source>
        <dbReference type="Proteomes" id="UP000183410"/>
    </source>
</evidence>
<keyword evidence="10" id="KW-1185">Reference proteome</keyword>
<dbReference type="PANTHER" id="PTHR23517">
    <property type="entry name" value="RESISTANCE PROTEIN MDTM, PUTATIVE-RELATED-RELATED"/>
    <property type="match status" value="1"/>
</dbReference>
<feature type="transmembrane region" description="Helical" evidence="7">
    <location>
        <begin position="46"/>
        <end position="64"/>
    </location>
</feature>
<dbReference type="Gene3D" id="1.20.1250.20">
    <property type="entry name" value="MFS general substrate transporter like domains"/>
    <property type="match status" value="1"/>
</dbReference>
<dbReference type="Pfam" id="PF07690">
    <property type="entry name" value="MFS_1"/>
    <property type="match status" value="1"/>
</dbReference>
<dbReference type="InterPro" id="IPR050171">
    <property type="entry name" value="MFS_Transporters"/>
</dbReference>
<keyword evidence="2" id="KW-0813">Transport</keyword>
<evidence type="ECO:0000256" key="2">
    <source>
        <dbReference type="ARBA" id="ARBA00022448"/>
    </source>
</evidence>
<dbReference type="InterPro" id="IPR011701">
    <property type="entry name" value="MFS"/>
</dbReference>
<evidence type="ECO:0000259" key="8">
    <source>
        <dbReference type="PROSITE" id="PS50850"/>
    </source>
</evidence>
<name>A0A1I2A8C5_9BACL</name>
<proteinExistence type="predicted"/>
<evidence type="ECO:0000256" key="3">
    <source>
        <dbReference type="ARBA" id="ARBA00022475"/>
    </source>
</evidence>
<dbReference type="EMBL" id="FONN01000002">
    <property type="protein sequence ID" value="SFE39848.1"/>
    <property type="molecule type" value="Genomic_DNA"/>
</dbReference>
<feature type="transmembrane region" description="Helical" evidence="7">
    <location>
        <begin position="134"/>
        <end position="157"/>
    </location>
</feature>
<dbReference type="AlphaFoldDB" id="A0A1I2A8C5"/>
<feature type="transmembrane region" description="Helical" evidence="7">
    <location>
        <begin position="100"/>
        <end position="122"/>
    </location>
</feature>
<feature type="transmembrane region" description="Helical" evidence="7">
    <location>
        <begin position="76"/>
        <end position="94"/>
    </location>
</feature>
<feature type="transmembrane region" description="Helical" evidence="7">
    <location>
        <begin position="353"/>
        <end position="373"/>
    </location>
</feature>
<feature type="transmembrane region" description="Helical" evidence="7">
    <location>
        <begin position="225"/>
        <end position="248"/>
    </location>
</feature>
<dbReference type="InterPro" id="IPR020846">
    <property type="entry name" value="MFS_dom"/>
</dbReference>
<evidence type="ECO:0000313" key="9">
    <source>
        <dbReference type="EMBL" id="SFE39848.1"/>
    </source>
</evidence>
<comment type="subcellular location">
    <subcellularLocation>
        <location evidence="1">Cell membrane</location>
        <topology evidence="1">Multi-pass membrane protein</topology>
    </subcellularLocation>
</comment>
<feature type="transmembrane region" description="Helical" evidence="7">
    <location>
        <begin position="163"/>
        <end position="182"/>
    </location>
</feature>
<dbReference type="PROSITE" id="PS50850">
    <property type="entry name" value="MFS"/>
    <property type="match status" value="1"/>
</dbReference>
<evidence type="ECO:0000256" key="7">
    <source>
        <dbReference type="SAM" id="Phobius"/>
    </source>
</evidence>
<feature type="transmembrane region" description="Helical" evidence="7">
    <location>
        <begin position="314"/>
        <end position="333"/>
    </location>
</feature>
<feature type="domain" description="Major facilitator superfamily (MFS) profile" evidence="8">
    <location>
        <begin position="1"/>
        <end position="403"/>
    </location>
</feature>
<keyword evidence="4 7" id="KW-0812">Transmembrane</keyword>
<protein>
    <submittedName>
        <fullName evidence="9">Major Facilitator Superfamily protein</fullName>
    </submittedName>
</protein>
<gene>
    <name evidence="9" type="ORF">SAMN04487969_102336</name>
</gene>
<feature type="transmembrane region" description="Helical" evidence="7">
    <location>
        <begin position="379"/>
        <end position="400"/>
    </location>
</feature>
<dbReference type="Proteomes" id="UP000183410">
    <property type="component" value="Unassembled WGS sequence"/>
</dbReference>
<evidence type="ECO:0000256" key="1">
    <source>
        <dbReference type="ARBA" id="ARBA00004651"/>
    </source>
</evidence>
<dbReference type="GO" id="GO:0005886">
    <property type="term" value="C:plasma membrane"/>
    <property type="evidence" value="ECO:0007669"/>
    <property type="project" value="UniProtKB-SubCell"/>
</dbReference>
<feature type="transmembrane region" description="Helical" evidence="7">
    <location>
        <begin position="290"/>
        <end position="308"/>
    </location>
</feature>
<organism evidence="9 10">
    <name type="scientific">Paenibacillus algorifonticola</name>
    <dbReference type="NCBI Taxonomy" id="684063"/>
    <lineage>
        <taxon>Bacteria</taxon>
        <taxon>Bacillati</taxon>
        <taxon>Bacillota</taxon>
        <taxon>Bacilli</taxon>
        <taxon>Bacillales</taxon>
        <taxon>Paenibacillaceae</taxon>
        <taxon>Paenibacillus</taxon>
    </lineage>
</organism>
<dbReference type="SUPFAM" id="SSF103473">
    <property type="entry name" value="MFS general substrate transporter"/>
    <property type="match status" value="1"/>
</dbReference>
<reference evidence="10" key="1">
    <citation type="submission" date="2016-10" db="EMBL/GenBank/DDBJ databases">
        <authorList>
            <person name="Varghese N."/>
            <person name="Submissions S."/>
        </authorList>
    </citation>
    <scope>NUCLEOTIDE SEQUENCE [LARGE SCALE GENOMIC DNA]</scope>
    <source>
        <strain evidence="10">CGMCC 1.10223</strain>
    </source>
</reference>
<evidence type="ECO:0000256" key="6">
    <source>
        <dbReference type="ARBA" id="ARBA00023136"/>
    </source>
</evidence>
<dbReference type="InterPro" id="IPR036259">
    <property type="entry name" value="MFS_trans_sf"/>
</dbReference>
<dbReference type="OrthoDB" id="8952229at2"/>
<feature type="transmembrane region" description="Helical" evidence="7">
    <location>
        <begin position="260"/>
        <end position="278"/>
    </location>
</feature>
<keyword evidence="5 7" id="KW-1133">Transmembrane helix</keyword>
<dbReference type="RefSeq" id="WP_052736879.1">
    <property type="nucleotide sequence ID" value="NZ_FONN01000002.1"/>
</dbReference>
<accession>A0A1I2A8C5</accession>
<evidence type="ECO:0000256" key="5">
    <source>
        <dbReference type="ARBA" id="ARBA00022989"/>
    </source>
</evidence>
<evidence type="ECO:0000256" key="4">
    <source>
        <dbReference type="ARBA" id="ARBA00022692"/>
    </source>
</evidence>
<keyword evidence="6 7" id="KW-0472">Membrane</keyword>